<accession>A0A6J5R5M0</accession>
<protein>
    <submittedName>
        <fullName evidence="1">Uncharacterized protein</fullName>
    </submittedName>
</protein>
<sequence length="649" mass="70276">MASVFDRPMFQRGGPHTVARDRLKKMGNIQDYASEGMFGTGRTMEDTGFRYQQPLGYGEGQVDPSILEATKQRALSGSQIVQGGRYTQKDVLGLVGQFQQARNDLLQQIKDVQLSSDPNKFEVIKDLEGKIISLDQIRDQTLEKAGKITYTAQDKYGQLADSPTALPVREDPMGPGEMDIFQNISERAAAENLKQKPPVFGGAPAQKPVVTAAEAQVQNQSGPSGMEMEARKFPNGPQVSQVPQEVQKGPTGMEAEVLGRKGTITPADVAAGLNDPKPEVREKTALDFAKQFSDMSPKYEGLDKGLMLAQIGFAIAAGESPNAMKNIADGLSAGAGMMIKEKQAKNEFDRQVQLSAMQYGLGEAGKLETEKRALAREGKNGSFFVADKDLTFGGRKYDQGDNVFVPNSQLWEGGLPAGLSTETSYNALLTTQATLQKAMLEAKARGVIDGDQYKMVMTGLNEAADSYGQATKMLPILEASLIKVADGSVTGIVPALKTAFNRAANAFGLKPEASYENKEQYVADLEKVTTQMVGDILGEGGKTISDNDRRIVSEIAATMNTVKDQLIPGSVQADPDVVIKKIQDLMTTLESNQRKAVDMYSTYMKDYGSSQTMSGAPFKSLYAERIFNTPSLSYTVGDDGIYRITTEGQ</sequence>
<evidence type="ECO:0000313" key="1">
    <source>
        <dbReference type="EMBL" id="CAB4189976.1"/>
    </source>
</evidence>
<organism evidence="1">
    <name type="scientific">uncultured Caudovirales phage</name>
    <dbReference type="NCBI Taxonomy" id="2100421"/>
    <lineage>
        <taxon>Viruses</taxon>
        <taxon>Duplodnaviria</taxon>
        <taxon>Heunggongvirae</taxon>
        <taxon>Uroviricota</taxon>
        <taxon>Caudoviricetes</taxon>
        <taxon>Peduoviridae</taxon>
        <taxon>Maltschvirus</taxon>
        <taxon>Maltschvirus maltsch</taxon>
    </lineage>
</organism>
<name>A0A6J5R5M0_9CAUD</name>
<dbReference type="EMBL" id="LR797147">
    <property type="protein sequence ID" value="CAB4189976.1"/>
    <property type="molecule type" value="Genomic_DNA"/>
</dbReference>
<proteinExistence type="predicted"/>
<gene>
    <name evidence="1" type="ORF">UFOVP1202_19</name>
</gene>
<reference evidence="1" key="1">
    <citation type="submission" date="2020-05" db="EMBL/GenBank/DDBJ databases">
        <authorList>
            <person name="Chiriac C."/>
            <person name="Salcher M."/>
            <person name="Ghai R."/>
            <person name="Kavagutti S V."/>
        </authorList>
    </citation>
    <scope>NUCLEOTIDE SEQUENCE</scope>
</reference>